<dbReference type="InterPro" id="IPR014914">
    <property type="entry name" value="RES_dom"/>
</dbReference>
<dbReference type="RefSeq" id="WP_013385178.1">
    <property type="nucleotide sequence ID" value="NC_017384.1"/>
</dbReference>
<keyword evidence="3" id="KW-1185">Reference proteome</keyword>
<accession>F9Y4S2</accession>
<dbReference type="HOGENOM" id="CLU_2273579_0_0_5"/>
<gene>
    <name evidence="2" type="ordered locus">KVU_1967</name>
</gene>
<evidence type="ECO:0000313" key="2">
    <source>
        <dbReference type="EMBL" id="AEM41806.1"/>
    </source>
</evidence>
<evidence type="ECO:0000313" key="3">
    <source>
        <dbReference type="Proteomes" id="UP000000692"/>
    </source>
</evidence>
<protein>
    <recommendedName>
        <fullName evidence="1">RES domain-containing protein</fullName>
    </recommendedName>
</protein>
<proteinExistence type="predicted"/>
<name>F9Y4S2_KETVW</name>
<sequence length="102" mass="11123">MQQDGIPRICVPLQADQLWLFDPRDTDAAADLGVDPAWSQASWQGALVEGSERPSWQIADAARRAGADGIIDPSRQIAGGWHVTLFRWDHVRVAGPGVLLPQ</sequence>
<feature type="domain" description="RES" evidence="1">
    <location>
        <begin position="20"/>
        <end position="92"/>
    </location>
</feature>
<dbReference type="eggNOG" id="ENOG50332CX">
    <property type="taxonomic scope" value="Bacteria"/>
</dbReference>
<dbReference type="AlphaFoldDB" id="F9Y4S2"/>
<evidence type="ECO:0000259" key="1">
    <source>
        <dbReference type="Pfam" id="PF08808"/>
    </source>
</evidence>
<organism evidence="2 3">
    <name type="scientific">Ketogulonicigenium vulgare (strain WSH-001)</name>
    <dbReference type="NCBI Taxonomy" id="759362"/>
    <lineage>
        <taxon>Bacteria</taxon>
        <taxon>Pseudomonadati</taxon>
        <taxon>Pseudomonadota</taxon>
        <taxon>Alphaproteobacteria</taxon>
        <taxon>Rhodobacterales</taxon>
        <taxon>Roseobacteraceae</taxon>
        <taxon>Ketogulonicigenium</taxon>
    </lineage>
</organism>
<dbReference type="Pfam" id="PF08808">
    <property type="entry name" value="RES"/>
    <property type="match status" value="1"/>
</dbReference>
<dbReference type="KEGG" id="kvl:KVU_1967"/>
<dbReference type="OrthoDB" id="648213at2"/>
<dbReference type="EMBL" id="CP002018">
    <property type="protein sequence ID" value="AEM41806.1"/>
    <property type="molecule type" value="Genomic_DNA"/>
</dbReference>
<dbReference type="Proteomes" id="UP000000692">
    <property type="component" value="Chromosome"/>
</dbReference>
<reference evidence="2 3" key="1">
    <citation type="journal article" date="2011" name="J. Bacteriol.">
        <title>Complete genome sequence of the industrial strain Ketogulonicigenium vulgare WSH-001.</title>
        <authorList>
            <person name="Liu L."/>
            <person name="Li Y."/>
            <person name="Zhang J."/>
            <person name="Zhou Z."/>
            <person name="Liu J."/>
            <person name="Li X."/>
            <person name="Zhou J."/>
            <person name="Du G."/>
            <person name="Wang L."/>
            <person name="Chen J."/>
        </authorList>
    </citation>
    <scope>NUCLEOTIDE SEQUENCE [LARGE SCALE GENOMIC DNA]</scope>
    <source>
        <strain evidence="2 3">WSH-001</strain>
    </source>
</reference>